<reference evidence="1" key="1">
    <citation type="submission" date="2023-03" db="EMBL/GenBank/DDBJ databases">
        <title>Massive genome expansion in bonnet fungi (Mycena s.s.) driven by repeated elements and novel gene families across ecological guilds.</title>
        <authorList>
            <consortium name="Lawrence Berkeley National Laboratory"/>
            <person name="Harder C.B."/>
            <person name="Miyauchi S."/>
            <person name="Viragh M."/>
            <person name="Kuo A."/>
            <person name="Thoen E."/>
            <person name="Andreopoulos B."/>
            <person name="Lu D."/>
            <person name="Skrede I."/>
            <person name="Drula E."/>
            <person name="Henrissat B."/>
            <person name="Morin E."/>
            <person name="Kohler A."/>
            <person name="Barry K."/>
            <person name="LaButti K."/>
            <person name="Morin E."/>
            <person name="Salamov A."/>
            <person name="Lipzen A."/>
            <person name="Mereny Z."/>
            <person name="Hegedus B."/>
            <person name="Baldrian P."/>
            <person name="Stursova M."/>
            <person name="Weitz H."/>
            <person name="Taylor A."/>
            <person name="Grigoriev I.V."/>
            <person name="Nagy L.G."/>
            <person name="Martin F."/>
            <person name="Kauserud H."/>
        </authorList>
    </citation>
    <scope>NUCLEOTIDE SEQUENCE</scope>
    <source>
        <strain evidence="1">CBHHK002</strain>
    </source>
</reference>
<evidence type="ECO:0000313" key="1">
    <source>
        <dbReference type="EMBL" id="KAJ7318295.1"/>
    </source>
</evidence>
<organism evidence="1 2">
    <name type="scientific">Mycena albidolilacea</name>
    <dbReference type="NCBI Taxonomy" id="1033008"/>
    <lineage>
        <taxon>Eukaryota</taxon>
        <taxon>Fungi</taxon>
        <taxon>Dikarya</taxon>
        <taxon>Basidiomycota</taxon>
        <taxon>Agaricomycotina</taxon>
        <taxon>Agaricomycetes</taxon>
        <taxon>Agaricomycetidae</taxon>
        <taxon>Agaricales</taxon>
        <taxon>Marasmiineae</taxon>
        <taxon>Mycenaceae</taxon>
        <taxon>Mycena</taxon>
    </lineage>
</organism>
<gene>
    <name evidence="1" type="ORF">DFH08DRAFT_1086580</name>
</gene>
<name>A0AAD6ZD64_9AGAR</name>
<sequence>MSCSGSLPFRLTLAVDEGFKVHFVVIVFHQTFEGLGLGSRLAFIKLPTSYNYVPVLAAIIYGLSTPVGIAATRGTRAAQLVQPRQRNRVNRLRLSRFAERGPTVS</sequence>
<dbReference type="AlphaFoldDB" id="A0AAD6ZD64"/>
<comment type="caution">
    <text evidence="1">The sequence shown here is derived from an EMBL/GenBank/DDBJ whole genome shotgun (WGS) entry which is preliminary data.</text>
</comment>
<evidence type="ECO:0000313" key="2">
    <source>
        <dbReference type="Proteomes" id="UP001218218"/>
    </source>
</evidence>
<accession>A0AAD6ZD64</accession>
<keyword evidence="2" id="KW-1185">Reference proteome</keyword>
<proteinExistence type="predicted"/>
<dbReference type="EMBL" id="JARIHO010000058">
    <property type="protein sequence ID" value="KAJ7318295.1"/>
    <property type="molecule type" value="Genomic_DNA"/>
</dbReference>
<protein>
    <submittedName>
        <fullName evidence="1">Uncharacterized protein</fullName>
    </submittedName>
</protein>
<dbReference type="Proteomes" id="UP001218218">
    <property type="component" value="Unassembled WGS sequence"/>
</dbReference>